<sequence length="244" mass="28076">MTAQTRDYERMGIWQLRELARQQHPEHDGEAARVFVRRILDMEVERRTLHPTHLGFHADSPLAHAGEHPGGTDIAREPLAMMYDRGIRTHENHEAVRRWLAWANIPERQLLALLIQARKLDRRARGSEWAANYDQIAANIGHYAQQLGYPRVSPVPGHTFECIEDRPVEDRGRRQWQVVPRSEAERVEMAERHARAQEGGRRRVRTAHQVPAFRNGQAIKDAAKSAKAQLILLAKVGYPQEEIV</sequence>
<gene>
    <name evidence="1" type="ORF">QC818_10825</name>
</gene>
<name>A0ABU1G2V4_9GAMM</name>
<organism evidence="1 2">
    <name type="scientific">Halomonas koreensis</name>
    <dbReference type="NCBI Taxonomy" id="245385"/>
    <lineage>
        <taxon>Bacteria</taxon>
        <taxon>Pseudomonadati</taxon>
        <taxon>Pseudomonadota</taxon>
        <taxon>Gammaproteobacteria</taxon>
        <taxon>Oceanospirillales</taxon>
        <taxon>Halomonadaceae</taxon>
        <taxon>Halomonas</taxon>
    </lineage>
</organism>
<accession>A0ABU1G2V4</accession>
<evidence type="ECO:0000313" key="2">
    <source>
        <dbReference type="Proteomes" id="UP001264519"/>
    </source>
</evidence>
<protein>
    <submittedName>
        <fullName evidence="1">Uncharacterized protein</fullName>
    </submittedName>
</protein>
<keyword evidence="2" id="KW-1185">Reference proteome</keyword>
<proteinExistence type="predicted"/>
<reference evidence="1 2" key="1">
    <citation type="submission" date="2023-04" db="EMBL/GenBank/DDBJ databases">
        <title>A long-awaited taxogenomic arrangement of the family Halomonadaceae.</title>
        <authorList>
            <person name="De La Haba R."/>
            <person name="Chuvochina M."/>
            <person name="Wittouck S."/>
            <person name="Arahal D.R."/>
            <person name="Sanchez-Porro C."/>
            <person name="Hugenholtz P."/>
            <person name="Ventosa A."/>
        </authorList>
    </citation>
    <scope>NUCLEOTIDE SEQUENCE [LARGE SCALE GENOMIC DNA]</scope>
    <source>
        <strain evidence="1 2">DSM 23530</strain>
    </source>
</reference>
<dbReference type="EMBL" id="JARWAK010000008">
    <property type="protein sequence ID" value="MDR5867284.1"/>
    <property type="molecule type" value="Genomic_DNA"/>
</dbReference>
<dbReference type="Proteomes" id="UP001264519">
    <property type="component" value="Unassembled WGS sequence"/>
</dbReference>
<dbReference type="RefSeq" id="WP_309652877.1">
    <property type="nucleotide sequence ID" value="NZ_JARWAK010000008.1"/>
</dbReference>
<evidence type="ECO:0000313" key="1">
    <source>
        <dbReference type="EMBL" id="MDR5867284.1"/>
    </source>
</evidence>
<comment type="caution">
    <text evidence="1">The sequence shown here is derived from an EMBL/GenBank/DDBJ whole genome shotgun (WGS) entry which is preliminary data.</text>
</comment>